<feature type="non-terminal residue" evidence="2">
    <location>
        <position position="241"/>
    </location>
</feature>
<dbReference type="Pfam" id="PF11326">
    <property type="entry name" value="PANTS-like"/>
    <property type="match status" value="1"/>
</dbReference>
<dbReference type="Proteomes" id="UP000258309">
    <property type="component" value="Unassembled WGS sequence"/>
</dbReference>
<feature type="compositionally biased region" description="Basic and acidic residues" evidence="1">
    <location>
        <begin position="44"/>
        <end position="54"/>
    </location>
</feature>
<dbReference type="PANTHER" id="PTHR28052">
    <property type="entry name" value="UPF0545 PROTEIN C22ORF39"/>
    <property type="match status" value="1"/>
</dbReference>
<evidence type="ECO:0000313" key="3">
    <source>
        <dbReference type="Proteomes" id="UP000258309"/>
    </source>
</evidence>
<organism evidence="2 3">
    <name type="scientific">Scytalidium lignicola</name>
    <name type="common">Hyphomycete</name>
    <dbReference type="NCBI Taxonomy" id="5539"/>
    <lineage>
        <taxon>Eukaryota</taxon>
        <taxon>Fungi</taxon>
        <taxon>Dikarya</taxon>
        <taxon>Ascomycota</taxon>
        <taxon>Pezizomycotina</taxon>
        <taxon>Leotiomycetes</taxon>
        <taxon>Leotiomycetes incertae sedis</taxon>
        <taxon>Scytalidium</taxon>
    </lineage>
</organism>
<reference evidence="2 3" key="1">
    <citation type="submission" date="2018-05" db="EMBL/GenBank/DDBJ databases">
        <title>Draft genome sequence of Scytalidium lignicola DSM 105466, a ubiquitous saprotrophic fungus.</title>
        <authorList>
            <person name="Buettner E."/>
            <person name="Gebauer A.M."/>
            <person name="Hofrichter M."/>
            <person name="Liers C."/>
            <person name="Kellner H."/>
        </authorList>
    </citation>
    <scope>NUCLEOTIDE SEQUENCE [LARGE SCALE GENOMIC DNA]</scope>
    <source>
        <strain evidence="2 3">DSM 105466</strain>
    </source>
</reference>
<sequence>MGWLWSSPAPSESSKSIDTSNSPNPSSEPARAVSQHTATPAKQPTRDELAERELQSFLQGLESDVKPSSTKYNHVPKQPPPLSSLGETTTTRPSPTSVPEEERLDPLAEVILPTTMSCRQAFDAAFYCQSLGGQFNNLYRYGNIRSCSENWSDFWFCMRTRSYTGTDKEEMIRKHYREREKVRYGKEGGPGRSSEDVWKSRDRKLEWGAAFNVPEPEWHGTDEEWNKMEGDRRAARVNGSM</sequence>
<evidence type="ECO:0000256" key="1">
    <source>
        <dbReference type="SAM" id="MobiDB-lite"/>
    </source>
</evidence>
<dbReference type="AlphaFoldDB" id="A0A3E2H2S3"/>
<feature type="region of interest" description="Disordered" evidence="1">
    <location>
        <begin position="1"/>
        <end position="104"/>
    </location>
</feature>
<feature type="compositionally biased region" description="Low complexity" evidence="1">
    <location>
        <begin position="87"/>
        <end position="98"/>
    </location>
</feature>
<protein>
    <recommendedName>
        <fullName evidence="4">Early meiotic induction protein 1</fullName>
    </recommendedName>
</protein>
<accession>A0A3E2H2S3</accession>
<dbReference type="STRING" id="5539.A0A3E2H2S3"/>
<dbReference type="PANTHER" id="PTHR28052:SF1">
    <property type="entry name" value="UPF0545 PROTEIN C22ORF39"/>
    <property type="match status" value="1"/>
</dbReference>
<feature type="compositionally biased region" description="Polar residues" evidence="1">
    <location>
        <begin position="17"/>
        <end position="27"/>
    </location>
</feature>
<dbReference type="EMBL" id="NCSJ02000193">
    <property type="protein sequence ID" value="RFU27708.1"/>
    <property type="molecule type" value="Genomic_DNA"/>
</dbReference>
<proteinExistence type="predicted"/>
<name>A0A3E2H2S3_SCYLI</name>
<feature type="non-terminal residue" evidence="2">
    <location>
        <position position="1"/>
    </location>
</feature>
<evidence type="ECO:0008006" key="4">
    <source>
        <dbReference type="Google" id="ProtNLM"/>
    </source>
</evidence>
<dbReference type="OMA" id="FGGQWVN"/>
<keyword evidence="3" id="KW-1185">Reference proteome</keyword>
<comment type="caution">
    <text evidence="2">The sequence shown here is derived from an EMBL/GenBank/DDBJ whole genome shotgun (WGS) entry which is preliminary data.</text>
</comment>
<evidence type="ECO:0000313" key="2">
    <source>
        <dbReference type="EMBL" id="RFU27708.1"/>
    </source>
</evidence>
<feature type="compositionally biased region" description="Low complexity" evidence="1">
    <location>
        <begin position="1"/>
        <end position="16"/>
    </location>
</feature>
<dbReference type="OrthoDB" id="2017405at2759"/>
<gene>
    <name evidence="2" type="ORF">B7463_g8632</name>
</gene>
<dbReference type="InterPro" id="IPR021475">
    <property type="entry name" value="Pants/Emi1-like"/>
</dbReference>